<sequence>MYSVCFLERQLVDLENATYTSHVIEGAMEVEEAAASAPWEDLLFLGEKKTLKNSYY</sequence>
<evidence type="ECO:0000313" key="1">
    <source>
        <dbReference type="EMBL" id="KAF2548423.1"/>
    </source>
</evidence>
<dbReference type="EMBL" id="QGKY02001925">
    <property type="protein sequence ID" value="KAF2548423.1"/>
    <property type="molecule type" value="Genomic_DNA"/>
</dbReference>
<proteinExistence type="predicted"/>
<dbReference type="AlphaFoldDB" id="A0A8S9GRF3"/>
<comment type="caution">
    <text evidence="1">The sequence shown here is derived from an EMBL/GenBank/DDBJ whole genome shotgun (WGS) entry which is preliminary data.</text>
</comment>
<name>A0A8S9GRF3_BRACR</name>
<organism evidence="1">
    <name type="scientific">Brassica cretica</name>
    <name type="common">Mustard</name>
    <dbReference type="NCBI Taxonomy" id="69181"/>
    <lineage>
        <taxon>Eukaryota</taxon>
        <taxon>Viridiplantae</taxon>
        <taxon>Streptophyta</taxon>
        <taxon>Embryophyta</taxon>
        <taxon>Tracheophyta</taxon>
        <taxon>Spermatophyta</taxon>
        <taxon>Magnoliopsida</taxon>
        <taxon>eudicotyledons</taxon>
        <taxon>Gunneridae</taxon>
        <taxon>Pentapetalae</taxon>
        <taxon>rosids</taxon>
        <taxon>malvids</taxon>
        <taxon>Brassicales</taxon>
        <taxon>Brassicaceae</taxon>
        <taxon>Brassiceae</taxon>
        <taxon>Brassica</taxon>
    </lineage>
</organism>
<reference evidence="1" key="1">
    <citation type="submission" date="2019-12" db="EMBL/GenBank/DDBJ databases">
        <title>Genome sequencing and annotation of Brassica cretica.</title>
        <authorList>
            <person name="Studholme D.J."/>
            <person name="Sarris P.F."/>
        </authorList>
    </citation>
    <scope>NUCLEOTIDE SEQUENCE</scope>
    <source>
        <strain evidence="1">PFS-102/07</strain>
        <tissue evidence="1">Leaf</tissue>
    </source>
</reference>
<accession>A0A8S9GRF3</accession>
<protein>
    <submittedName>
        <fullName evidence="1">Uncharacterized protein</fullName>
    </submittedName>
</protein>
<gene>
    <name evidence="1" type="ORF">F2Q70_00019189</name>
</gene>